<proteinExistence type="predicted"/>
<keyword evidence="1" id="KW-0175">Coiled coil</keyword>
<dbReference type="EMBL" id="JAODUO010000640">
    <property type="protein sequence ID" value="KAK2176794.1"/>
    <property type="molecule type" value="Genomic_DNA"/>
</dbReference>
<accession>A0AAD9KSE0</accession>
<evidence type="ECO:0000313" key="3">
    <source>
        <dbReference type="EMBL" id="KAK2176794.1"/>
    </source>
</evidence>
<name>A0AAD9KSE0_RIDPI</name>
<evidence type="ECO:0000313" key="4">
    <source>
        <dbReference type="Proteomes" id="UP001209878"/>
    </source>
</evidence>
<organism evidence="3 4">
    <name type="scientific">Ridgeia piscesae</name>
    <name type="common">Tubeworm</name>
    <dbReference type="NCBI Taxonomy" id="27915"/>
    <lineage>
        <taxon>Eukaryota</taxon>
        <taxon>Metazoa</taxon>
        <taxon>Spiralia</taxon>
        <taxon>Lophotrochozoa</taxon>
        <taxon>Annelida</taxon>
        <taxon>Polychaeta</taxon>
        <taxon>Sedentaria</taxon>
        <taxon>Canalipalpata</taxon>
        <taxon>Sabellida</taxon>
        <taxon>Siboglinidae</taxon>
        <taxon>Ridgeia</taxon>
    </lineage>
</organism>
<comment type="caution">
    <text evidence="3">The sequence shown here is derived from an EMBL/GenBank/DDBJ whole genome shotgun (WGS) entry which is preliminary data.</text>
</comment>
<evidence type="ECO:0000256" key="2">
    <source>
        <dbReference type="SAM" id="MobiDB-lite"/>
    </source>
</evidence>
<feature type="coiled-coil region" evidence="1">
    <location>
        <begin position="113"/>
        <end position="140"/>
    </location>
</feature>
<evidence type="ECO:0000256" key="1">
    <source>
        <dbReference type="SAM" id="Coils"/>
    </source>
</evidence>
<sequence>MTSSGGKADTFARALENVSSDDEASDLSYFDDEEDDMATSDVSDDEMKPQRGAVAMVQGVDVATTTTTTTPPTTADVSGGPGHIYTTHTQTVDLLTAGDKDFIDRVLTETNNKERVAEMIKEHVKSMEDLQRRKRDFTADHAHKLHAKLCAQMNKVCCVNIEI</sequence>
<feature type="compositionally biased region" description="Acidic residues" evidence="2">
    <location>
        <begin position="19"/>
        <end position="44"/>
    </location>
</feature>
<feature type="region of interest" description="Disordered" evidence="2">
    <location>
        <begin position="1"/>
        <end position="48"/>
    </location>
</feature>
<dbReference type="Proteomes" id="UP001209878">
    <property type="component" value="Unassembled WGS sequence"/>
</dbReference>
<keyword evidence="4" id="KW-1185">Reference proteome</keyword>
<dbReference type="AlphaFoldDB" id="A0AAD9KSE0"/>
<gene>
    <name evidence="3" type="ORF">NP493_640g03048</name>
</gene>
<protein>
    <submittedName>
        <fullName evidence="3">Uncharacterized protein</fullName>
    </submittedName>
</protein>
<reference evidence="3" key="1">
    <citation type="journal article" date="2023" name="Mol. Biol. Evol.">
        <title>Third-Generation Sequencing Reveals the Adaptive Role of the Epigenome in Three Deep-Sea Polychaetes.</title>
        <authorList>
            <person name="Perez M."/>
            <person name="Aroh O."/>
            <person name="Sun Y."/>
            <person name="Lan Y."/>
            <person name="Juniper S.K."/>
            <person name="Young C.R."/>
            <person name="Angers B."/>
            <person name="Qian P.Y."/>
        </authorList>
    </citation>
    <scope>NUCLEOTIDE SEQUENCE</scope>
    <source>
        <strain evidence="3">R07B-5</strain>
    </source>
</reference>